<feature type="region of interest" description="Disordered" evidence="1">
    <location>
        <begin position="59"/>
        <end position="132"/>
    </location>
</feature>
<feature type="compositionally biased region" description="Acidic residues" evidence="1">
    <location>
        <begin position="93"/>
        <end position="110"/>
    </location>
</feature>
<name>A0A9W7D2D1_9STRA</name>
<evidence type="ECO:0000313" key="2">
    <source>
        <dbReference type="EMBL" id="GMF53512.1"/>
    </source>
</evidence>
<sequence>MLSTCCLHGRFTNDLTILTLEAFSSPSRIPQQPTITATLSSYPQHHTFPSVSIHIKQVLDGGYPVASHGEEPDRNDDEEVEGEPEEKRRPDESDNGDQGEDQDDDQDDTRDDDKQASDDGKKGDAGTSSKSK</sequence>
<dbReference type="Proteomes" id="UP001165121">
    <property type="component" value="Unassembled WGS sequence"/>
</dbReference>
<proteinExistence type="predicted"/>
<protein>
    <submittedName>
        <fullName evidence="2">Unnamed protein product</fullName>
    </submittedName>
</protein>
<feature type="compositionally biased region" description="Basic and acidic residues" evidence="1">
    <location>
        <begin position="111"/>
        <end position="124"/>
    </location>
</feature>
<feature type="compositionally biased region" description="Acidic residues" evidence="1">
    <location>
        <begin position="73"/>
        <end position="84"/>
    </location>
</feature>
<accession>A0A9W7D2D1</accession>
<dbReference type="EMBL" id="BSXT01003290">
    <property type="protein sequence ID" value="GMF53512.1"/>
    <property type="molecule type" value="Genomic_DNA"/>
</dbReference>
<keyword evidence="3" id="KW-1185">Reference proteome</keyword>
<evidence type="ECO:0000256" key="1">
    <source>
        <dbReference type="SAM" id="MobiDB-lite"/>
    </source>
</evidence>
<gene>
    <name evidence="2" type="ORF">Pfra01_002214600</name>
</gene>
<reference evidence="2" key="1">
    <citation type="submission" date="2023-04" db="EMBL/GenBank/DDBJ databases">
        <title>Phytophthora fragariaefolia NBRC 109709.</title>
        <authorList>
            <person name="Ichikawa N."/>
            <person name="Sato H."/>
            <person name="Tonouchi N."/>
        </authorList>
    </citation>
    <scope>NUCLEOTIDE SEQUENCE</scope>
    <source>
        <strain evidence="2">NBRC 109709</strain>
    </source>
</reference>
<comment type="caution">
    <text evidence="2">The sequence shown here is derived from an EMBL/GenBank/DDBJ whole genome shotgun (WGS) entry which is preliminary data.</text>
</comment>
<evidence type="ECO:0000313" key="3">
    <source>
        <dbReference type="Proteomes" id="UP001165121"/>
    </source>
</evidence>
<dbReference type="AlphaFoldDB" id="A0A9W7D2D1"/>
<organism evidence="2 3">
    <name type="scientific">Phytophthora fragariaefolia</name>
    <dbReference type="NCBI Taxonomy" id="1490495"/>
    <lineage>
        <taxon>Eukaryota</taxon>
        <taxon>Sar</taxon>
        <taxon>Stramenopiles</taxon>
        <taxon>Oomycota</taxon>
        <taxon>Peronosporomycetes</taxon>
        <taxon>Peronosporales</taxon>
        <taxon>Peronosporaceae</taxon>
        <taxon>Phytophthora</taxon>
    </lineage>
</organism>